<evidence type="ECO:0000256" key="5">
    <source>
        <dbReference type="ARBA" id="ARBA00022694"/>
    </source>
</evidence>
<name>A0A1G8Q6D6_9BACI</name>
<dbReference type="GO" id="GO:0006400">
    <property type="term" value="P:tRNA modification"/>
    <property type="evidence" value="ECO:0007669"/>
    <property type="project" value="TreeGrafter"/>
</dbReference>
<evidence type="ECO:0000313" key="15">
    <source>
        <dbReference type="Proteomes" id="UP000199225"/>
    </source>
</evidence>
<dbReference type="GO" id="GO:0005524">
    <property type="term" value="F:ATP binding"/>
    <property type="evidence" value="ECO:0007669"/>
    <property type="project" value="UniProtKB-UniRule"/>
</dbReference>
<gene>
    <name evidence="10" type="primary">miaA</name>
    <name evidence="14" type="ORF">SAMN04490247_0424</name>
</gene>
<comment type="similarity">
    <text evidence="3 10 13">Belongs to the IPP transferase family.</text>
</comment>
<evidence type="ECO:0000256" key="7">
    <source>
        <dbReference type="ARBA" id="ARBA00022840"/>
    </source>
</evidence>
<dbReference type="InterPro" id="IPR027417">
    <property type="entry name" value="P-loop_NTPase"/>
</dbReference>
<dbReference type="NCBIfam" id="TIGR00174">
    <property type="entry name" value="miaA"/>
    <property type="match status" value="1"/>
</dbReference>
<comment type="caution">
    <text evidence="10">Lacks conserved residue(s) required for the propagation of feature annotation.</text>
</comment>
<keyword evidence="8 10" id="KW-0460">Magnesium</keyword>
<keyword evidence="6 10" id="KW-0547">Nucleotide-binding</keyword>
<dbReference type="EC" id="2.5.1.75" evidence="10"/>
<reference evidence="15" key="1">
    <citation type="submission" date="2016-10" db="EMBL/GenBank/DDBJ databases">
        <authorList>
            <person name="Varghese N."/>
            <person name="Submissions S."/>
        </authorList>
    </citation>
    <scope>NUCLEOTIDE SEQUENCE [LARGE SCALE GENOMIC DNA]</scope>
    <source>
        <strain evidence="15">DSM 4771</strain>
    </source>
</reference>
<evidence type="ECO:0000256" key="9">
    <source>
        <dbReference type="ARBA" id="ARBA00049563"/>
    </source>
</evidence>
<comment type="cofactor">
    <cofactor evidence="1 10">
        <name>Mg(2+)</name>
        <dbReference type="ChEBI" id="CHEBI:18420"/>
    </cofactor>
</comment>
<dbReference type="Proteomes" id="UP000199225">
    <property type="component" value="Unassembled WGS sequence"/>
</dbReference>
<proteinExistence type="inferred from homology"/>
<dbReference type="RefSeq" id="WP_093191489.1">
    <property type="nucleotide sequence ID" value="NZ_FNEV01000001.1"/>
</dbReference>
<evidence type="ECO:0000256" key="11">
    <source>
        <dbReference type="RuleBase" id="RU003783"/>
    </source>
</evidence>
<feature type="binding site" evidence="10">
    <location>
        <begin position="10"/>
        <end position="17"/>
    </location>
    <ligand>
        <name>ATP</name>
        <dbReference type="ChEBI" id="CHEBI:30616"/>
    </ligand>
</feature>
<feature type="binding site" evidence="10">
    <location>
        <begin position="12"/>
        <end position="17"/>
    </location>
    <ligand>
        <name>substrate</name>
    </ligand>
</feature>
<dbReference type="Gene3D" id="3.40.50.300">
    <property type="entry name" value="P-loop containing nucleotide triphosphate hydrolases"/>
    <property type="match status" value="1"/>
</dbReference>
<dbReference type="Gene3D" id="1.10.20.140">
    <property type="match status" value="1"/>
</dbReference>
<feature type="region of interest" description="Interaction with substrate tRNA" evidence="10">
    <location>
        <begin position="35"/>
        <end position="38"/>
    </location>
</feature>
<evidence type="ECO:0000256" key="2">
    <source>
        <dbReference type="ARBA" id="ARBA00003213"/>
    </source>
</evidence>
<dbReference type="PANTHER" id="PTHR11088">
    <property type="entry name" value="TRNA DIMETHYLALLYLTRANSFERASE"/>
    <property type="match status" value="1"/>
</dbReference>
<evidence type="ECO:0000256" key="10">
    <source>
        <dbReference type="HAMAP-Rule" id="MF_00185"/>
    </source>
</evidence>
<feature type="site" description="Interaction with substrate tRNA" evidence="10">
    <location>
        <position position="125"/>
    </location>
</feature>
<dbReference type="OrthoDB" id="9776390at2"/>
<dbReference type="FunFam" id="1.10.20.140:FF:000001">
    <property type="entry name" value="tRNA dimethylallyltransferase"/>
    <property type="match status" value="1"/>
</dbReference>
<sequence length="312" mass="35492">MKPKVVSIVGPTAVGKSKLGVEVCEVFDGEVISGDSMQIYTGMDIGTAKVTEEEKKGIPHHMIDIKDPKEGFSAAEFQERARELIADITSRGKLPVVVGGTGMYIQSLLFDYSFSQNPRDMDVVRRLEEKLENEGKNALHQYLETVDPAEAKRIHPNNTKRVIRALEIYETTGSTKTEQHNGGRESSYNFKIIGLEMNRKLLYNRIDQRVNSMVTSGLVEEVRSLLERNGPQSQAMQAIGYKEIIPYLEGGASFEEVLETLKRNSRRYAKRQYTYFKNKLPVDWYEVTEETFSEKKVKILSDLEGFLHNKEK</sequence>
<comment type="subunit">
    <text evidence="10">Monomer.</text>
</comment>
<evidence type="ECO:0000256" key="12">
    <source>
        <dbReference type="RuleBase" id="RU003784"/>
    </source>
</evidence>
<dbReference type="SUPFAM" id="SSF52540">
    <property type="entry name" value="P-loop containing nucleoside triphosphate hydrolases"/>
    <property type="match status" value="1"/>
</dbReference>
<feature type="site" description="Interaction with substrate tRNA" evidence="10">
    <location>
        <position position="101"/>
    </location>
</feature>
<evidence type="ECO:0000256" key="8">
    <source>
        <dbReference type="ARBA" id="ARBA00022842"/>
    </source>
</evidence>
<dbReference type="STRING" id="86666.SAMN04490247_0424"/>
<keyword evidence="5 10" id="KW-0819">tRNA processing</keyword>
<dbReference type="EMBL" id="FNEV01000001">
    <property type="protein sequence ID" value="SDJ00339.1"/>
    <property type="molecule type" value="Genomic_DNA"/>
</dbReference>
<dbReference type="HAMAP" id="MF_00185">
    <property type="entry name" value="IPP_trans"/>
    <property type="match status" value="1"/>
</dbReference>
<keyword evidence="7 10" id="KW-0067">ATP-binding</keyword>
<evidence type="ECO:0000313" key="14">
    <source>
        <dbReference type="EMBL" id="SDJ00339.1"/>
    </source>
</evidence>
<evidence type="ECO:0000256" key="13">
    <source>
        <dbReference type="RuleBase" id="RU003785"/>
    </source>
</evidence>
<dbReference type="InterPro" id="IPR039657">
    <property type="entry name" value="Dimethylallyltransferase"/>
</dbReference>
<evidence type="ECO:0000256" key="1">
    <source>
        <dbReference type="ARBA" id="ARBA00001946"/>
    </source>
</evidence>
<protein>
    <recommendedName>
        <fullName evidence="10">tRNA dimethylallyltransferase</fullName>
        <ecNumber evidence="10">2.5.1.75</ecNumber>
    </recommendedName>
    <alternativeName>
        <fullName evidence="10">Dimethylallyl diphosphate:tRNA dimethylallyltransferase</fullName>
        <shortName evidence="10">DMAPP:tRNA dimethylallyltransferase</shortName>
        <shortName evidence="10">DMATase</shortName>
    </alternativeName>
    <alternativeName>
        <fullName evidence="10">Isopentenyl-diphosphate:tRNA isopentenyltransferase</fullName>
        <shortName evidence="10">IPP transferase</shortName>
        <shortName evidence="10">IPPT</shortName>
        <shortName evidence="10">IPTase</shortName>
    </alternativeName>
</protein>
<evidence type="ECO:0000256" key="4">
    <source>
        <dbReference type="ARBA" id="ARBA00022679"/>
    </source>
</evidence>
<keyword evidence="15" id="KW-1185">Reference proteome</keyword>
<organism evidence="14 15">
    <name type="scientific">Salimicrobium halophilum</name>
    <dbReference type="NCBI Taxonomy" id="86666"/>
    <lineage>
        <taxon>Bacteria</taxon>
        <taxon>Bacillati</taxon>
        <taxon>Bacillota</taxon>
        <taxon>Bacilli</taxon>
        <taxon>Bacillales</taxon>
        <taxon>Bacillaceae</taxon>
        <taxon>Salimicrobium</taxon>
    </lineage>
</organism>
<dbReference type="AlphaFoldDB" id="A0A1G8Q6D6"/>
<comment type="function">
    <text evidence="2 10 12">Catalyzes the transfer of a dimethylallyl group onto the adenine at position 37 in tRNAs that read codons beginning with uridine, leading to the formation of N6-(dimethylallyl)adenosine (i(6)A).</text>
</comment>
<keyword evidence="4 10" id="KW-0808">Transferase</keyword>
<accession>A0A1G8Q6D6</accession>
<dbReference type="PANTHER" id="PTHR11088:SF60">
    <property type="entry name" value="TRNA DIMETHYLALLYLTRANSFERASE"/>
    <property type="match status" value="1"/>
</dbReference>
<evidence type="ECO:0000256" key="6">
    <source>
        <dbReference type="ARBA" id="ARBA00022741"/>
    </source>
</evidence>
<dbReference type="GO" id="GO:0052381">
    <property type="term" value="F:tRNA dimethylallyltransferase activity"/>
    <property type="evidence" value="ECO:0007669"/>
    <property type="project" value="UniProtKB-UniRule"/>
</dbReference>
<dbReference type="Pfam" id="PF01715">
    <property type="entry name" value="IPPT"/>
    <property type="match status" value="1"/>
</dbReference>
<dbReference type="InterPro" id="IPR018022">
    <property type="entry name" value="IPT"/>
</dbReference>
<evidence type="ECO:0000256" key="3">
    <source>
        <dbReference type="ARBA" id="ARBA00005842"/>
    </source>
</evidence>
<comment type="catalytic activity">
    <reaction evidence="9 10 11">
        <text>adenosine(37) in tRNA + dimethylallyl diphosphate = N(6)-dimethylallyladenosine(37) in tRNA + diphosphate</text>
        <dbReference type="Rhea" id="RHEA:26482"/>
        <dbReference type="Rhea" id="RHEA-COMP:10162"/>
        <dbReference type="Rhea" id="RHEA-COMP:10375"/>
        <dbReference type="ChEBI" id="CHEBI:33019"/>
        <dbReference type="ChEBI" id="CHEBI:57623"/>
        <dbReference type="ChEBI" id="CHEBI:74411"/>
        <dbReference type="ChEBI" id="CHEBI:74415"/>
        <dbReference type="EC" id="2.5.1.75"/>
    </reaction>
</comment>